<name>A0A9I9D9R7_CUCME</name>
<dbReference type="EnsemblPlants" id="MELO3C015206.2.1">
    <property type="protein sequence ID" value="MELO3C015206.2.1"/>
    <property type="gene ID" value="MELO3C015206.2"/>
</dbReference>
<sequence>MEVAVMEKVEEVSYRHKGEVVKVREVVEICNNTVMVVVEISLAEVVNYNNKEMVVVVVMHKHKCLFQPLL</sequence>
<proteinExistence type="predicted"/>
<reference evidence="1" key="1">
    <citation type="submission" date="2023-03" db="UniProtKB">
        <authorList>
            <consortium name="EnsemblPlants"/>
        </authorList>
    </citation>
    <scope>IDENTIFICATION</scope>
</reference>
<evidence type="ECO:0000313" key="1">
    <source>
        <dbReference type="EnsemblPlants" id="MELO3C015206.2.1"/>
    </source>
</evidence>
<protein>
    <submittedName>
        <fullName evidence="1">Uncharacterized protein</fullName>
    </submittedName>
</protein>
<dbReference type="Gramene" id="MELO3C015206.2.1">
    <property type="protein sequence ID" value="MELO3C015206.2.1"/>
    <property type="gene ID" value="MELO3C015206.2"/>
</dbReference>
<dbReference type="AlphaFoldDB" id="A0A9I9D9R7"/>
<accession>A0A9I9D9R7</accession>
<organism evidence="1">
    <name type="scientific">Cucumis melo</name>
    <name type="common">Muskmelon</name>
    <dbReference type="NCBI Taxonomy" id="3656"/>
    <lineage>
        <taxon>Eukaryota</taxon>
        <taxon>Viridiplantae</taxon>
        <taxon>Streptophyta</taxon>
        <taxon>Embryophyta</taxon>
        <taxon>Tracheophyta</taxon>
        <taxon>Spermatophyta</taxon>
        <taxon>Magnoliopsida</taxon>
        <taxon>eudicotyledons</taxon>
        <taxon>Gunneridae</taxon>
        <taxon>Pentapetalae</taxon>
        <taxon>rosids</taxon>
        <taxon>fabids</taxon>
        <taxon>Cucurbitales</taxon>
        <taxon>Cucurbitaceae</taxon>
        <taxon>Benincaseae</taxon>
        <taxon>Cucumis</taxon>
    </lineage>
</organism>